<keyword evidence="5" id="KW-1015">Disulfide bond</keyword>
<dbReference type="Gene3D" id="2.10.90.10">
    <property type="entry name" value="Cystine-knot cytokines"/>
    <property type="match status" value="1"/>
</dbReference>
<evidence type="ECO:0000313" key="11">
    <source>
        <dbReference type="Proteomes" id="UP001283361"/>
    </source>
</evidence>
<name>A0AAE0YER5_9GAST</name>
<sequence>MPCLRTSPPVLVCVALLMLTIASTQARRQGPRSGVFQAITRVINKEKIKQRIMQGLNLTNSRAKIHGTPRELPTRNNQKIHANPMIPNNQPQTLTVYSTASNSLGRNSFTFTLDSRVRSIAQDIHNAKLVLHLWDARGNKRRGKGKRKNRYRRKLQKISGNVHMASNANAAGGNGTQRLKAVKTPRNFPSASLASHHLVNVSDEDGNLKNTLHKIQRTRSRLRTRKQRRQRKSRVKIVVRLILSGIRAKRRVAVGRVKIHRFGKTSVNLKLPKDILKDAALRADHMFRLQVSCKRCGRHIHLDRVLTTTPSTKDNGDQSKMWINPYRPYIFIQYGVSSSGSKVRRKRQLSTNGLPNEMPVFTHSSGESTVDSCISHRVWVTFEELGLRDLIIYPDGFYTDVCRGACLGKGALTTSTPFTGKFSQYLSSHNVSSSPLLKVQKSKAREEQSDISTPQGTAMPQPGKQFQEAQSSAQREERLAKNDTALQCLGGLEEWAFLDNHVLREATTDQMEDKGVPFNLPDGG</sequence>
<dbReference type="InterPro" id="IPR017948">
    <property type="entry name" value="TGFb_CS"/>
</dbReference>
<dbReference type="GO" id="GO:0005125">
    <property type="term" value="F:cytokine activity"/>
    <property type="evidence" value="ECO:0007669"/>
    <property type="project" value="TreeGrafter"/>
</dbReference>
<evidence type="ECO:0000256" key="4">
    <source>
        <dbReference type="ARBA" id="ARBA00023030"/>
    </source>
</evidence>
<feature type="chain" id="PRO_5041953747" description="TGF-beta family profile domain-containing protein" evidence="8">
    <location>
        <begin position="27"/>
        <end position="524"/>
    </location>
</feature>
<dbReference type="Proteomes" id="UP001283361">
    <property type="component" value="Unassembled WGS sequence"/>
</dbReference>
<comment type="similarity">
    <text evidence="2 6">Belongs to the TGF-beta family.</text>
</comment>
<accession>A0AAE0YER5</accession>
<gene>
    <name evidence="10" type="ORF">RRG08_063969</name>
</gene>
<protein>
    <recommendedName>
        <fullName evidence="9">TGF-beta family profile domain-containing protein</fullName>
    </recommendedName>
</protein>
<evidence type="ECO:0000256" key="5">
    <source>
        <dbReference type="ARBA" id="ARBA00023157"/>
    </source>
</evidence>
<keyword evidence="3" id="KW-0964">Secreted</keyword>
<dbReference type="InterPro" id="IPR015615">
    <property type="entry name" value="TGF-beta-rel"/>
</dbReference>
<comment type="subcellular location">
    <subcellularLocation>
        <location evidence="1">Secreted</location>
    </subcellularLocation>
</comment>
<evidence type="ECO:0000256" key="7">
    <source>
        <dbReference type="SAM" id="MobiDB-lite"/>
    </source>
</evidence>
<dbReference type="InterPro" id="IPR029034">
    <property type="entry name" value="Cystine-knot_cytokine"/>
</dbReference>
<dbReference type="GO" id="GO:0005615">
    <property type="term" value="C:extracellular space"/>
    <property type="evidence" value="ECO:0007669"/>
    <property type="project" value="TreeGrafter"/>
</dbReference>
<organism evidence="10 11">
    <name type="scientific">Elysia crispata</name>
    <name type="common">lettuce slug</name>
    <dbReference type="NCBI Taxonomy" id="231223"/>
    <lineage>
        <taxon>Eukaryota</taxon>
        <taxon>Metazoa</taxon>
        <taxon>Spiralia</taxon>
        <taxon>Lophotrochozoa</taxon>
        <taxon>Mollusca</taxon>
        <taxon>Gastropoda</taxon>
        <taxon>Heterobranchia</taxon>
        <taxon>Euthyneura</taxon>
        <taxon>Panpulmonata</taxon>
        <taxon>Sacoglossa</taxon>
        <taxon>Placobranchoidea</taxon>
        <taxon>Plakobranchidae</taxon>
        <taxon>Elysia</taxon>
    </lineage>
</organism>
<dbReference type="PROSITE" id="PS51362">
    <property type="entry name" value="TGF_BETA_2"/>
    <property type="match status" value="1"/>
</dbReference>
<dbReference type="Pfam" id="PF00019">
    <property type="entry name" value="TGF_beta"/>
    <property type="match status" value="1"/>
</dbReference>
<keyword evidence="11" id="KW-1185">Reference proteome</keyword>
<dbReference type="GO" id="GO:0008083">
    <property type="term" value="F:growth factor activity"/>
    <property type="evidence" value="ECO:0007669"/>
    <property type="project" value="UniProtKB-KW"/>
</dbReference>
<dbReference type="SUPFAM" id="SSF57501">
    <property type="entry name" value="Cystine-knot cytokines"/>
    <property type="match status" value="1"/>
</dbReference>
<evidence type="ECO:0000256" key="8">
    <source>
        <dbReference type="SAM" id="SignalP"/>
    </source>
</evidence>
<evidence type="ECO:0000313" key="10">
    <source>
        <dbReference type="EMBL" id="KAK3743106.1"/>
    </source>
</evidence>
<dbReference type="InterPro" id="IPR001839">
    <property type="entry name" value="TGF-b_C"/>
</dbReference>
<keyword evidence="8" id="KW-0732">Signal</keyword>
<evidence type="ECO:0000256" key="6">
    <source>
        <dbReference type="RuleBase" id="RU000354"/>
    </source>
</evidence>
<evidence type="ECO:0000259" key="9">
    <source>
        <dbReference type="PROSITE" id="PS51362"/>
    </source>
</evidence>
<feature type="domain" description="TGF-beta family profile" evidence="9">
    <location>
        <begin position="344"/>
        <end position="406"/>
    </location>
</feature>
<feature type="region of interest" description="Disordered" evidence="7">
    <location>
        <begin position="436"/>
        <end position="464"/>
    </location>
</feature>
<evidence type="ECO:0000256" key="2">
    <source>
        <dbReference type="ARBA" id="ARBA00006656"/>
    </source>
</evidence>
<evidence type="ECO:0000256" key="1">
    <source>
        <dbReference type="ARBA" id="ARBA00004613"/>
    </source>
</evidence>
<dbReference type="EMBL" id="JAWDGP010006323">
    <property type="protein sequence ID" value="KAK3743106.1"/>
    <property type="molecule type" value="Genomic_DNA"/>
</dbReference>
<dbReference type="PANTHER" id="PTHR11848">
    <property type="entry name" value="TGF-BETA FAMILY"/>
    <property type="match status" value="1"/>
</dbReference>
<proteinExistence type="inferred from homology"/>
<dbReference type="PANTHER" id="PTHR11848:SF309">
    <property type="entry name" value="INHIBIN BETA CHAIN"/>
    <property type="match status" value="1"/>
</dbReference>
<feature type="signal peptide" evidence="8">
    <location>
        <begin position="1"/>
        <end position="26"/>
    </location>
</feature>
<keyword evidence="4 6" id="KW-0339">Growth factor</keyword>
<evidence type="ECO:0000256" key="3">
    <source>
        <dbReference type="ARBA" id="ARBA00022525"/>
    </source>
</evidence>
<comment type="caution">
    <text evidence="10">The sequence shown here is derived from an EMBL/GenBank/DDBJ whole genome shotgun (WGS) entry which is preliminary data.</text>
</comment>
<dbReference type="PROSITE" id="PS00250">
    <property type="entry name" value="TGF_BETA_1"/>
    <property type="match status" value="1"/>
</dbReference>
<dbReference type="AlphaFoldDB" id="A0AAE0YER5"/>
<reference evidence="10" key="1">
    <citation type="journal article" date="2023" name="G3 (Bethesda)">
        <title>A reference genome for the long-term kleptoplast-retaining sea slug Elysia crispata morphotype clarki.</title>
        <authorList>
            <person name="Eastman K.E."/>
            <person name="Pendleton A.L."/>
            <person name="Shaikh M.A."/>
            <person name="Suttiyut T."/>
            <person name="Ogas R."/>
            <person name="Tomko P."/>
            <person name="Gavelis G."/>
            <person name="Widhalm J.R."/>
            <person name="Wisecaver J.H."/>
        </authorList>
    </citation>
    <scope>NUCLEOTIDE SEQUENCE</scope>
    <source>
        <strain evidence="10">ECLA1</strain>
    </source>
</reference>